<dbReference type="PANTHER" id="PTHR42852:SF6">
    <property type="entry name" value="THIOL:DISULFIDE INTERCHANGE PROTEIN DSBE"/>
    <property type="match status" value="1"/>
</dbReference>
<evidence type="ECO:0000256" key="4">
    <source>
        <dbReference type="ARBA" id="ARBA00023284"/>
    </source>
</evidence>
<dbReference type="CDD" id="cd02966">
    <property type="entry name" value="TlpA_like_family"/>
    <property type="match status" value="1"/>
</dbReference>
<dbReference type="InterPro" id="IPR013766">
    <property type="entry name" value="Thioredoxin_domain"/>
</dbReference>
<comment type="subcellular location">
    <subcellularLocation>
        <location evidence="1">Cell envelope</location>
    </subcellularLocation>
</comment>
<evidence type="ECO:0000256" key="3">
    <source>
        <dbReference type="ARBA" id="ARBA00023157"/>
    </source>
</evidence>
<dbReference type="Pfam" id="PF00578">
    <property type="entry name" value="AhpC-TSA"/>
    <property type="match status" value="1"/>
</dbReference>
<dbReference type="SUPFAM" id="SSF52833">
    <property type="entry name" value="Thioredoxin-like"/>
    <property type="match status" value="1"/>
</dbReference>
<dbReference type="GO" id="GO:0030313">
    <property type="term" value="C:cell envelope"/>
    <property type="evidence" value="ECO:0007669"/>
    <property type="project" value="UniProtKB-SubCell"/>
</dbReference>
<keyword evidence="2" id="KW-0201">Cytochrome c-type biogenesis</keyword>
<dbReference type="InterPro" id="IPR000866">
    <property type="entry name" value="AhpC/TSA"/>
</dbReference>
<dbReference type="InterPro" id="IPR050553">
    <property type="entry name" value="Thioredoxin_ResA/DsbE_sf"/>
</dbReference>
<dbReference type="Gene3D" id="3.40.30.10">
    <property type="entry name" value="Glutaredoxin"/>
    <property type="match status" value="1"/>
</dbReference>
<reference evidence="5 6" key="2">
    <citation type="journal article" date="2016" name="Genome Biol. Evol.">
        <title>Extensive mobilome-driven genome diversification in mouse gut-associated Bacteroides vulgatus mpk.</title>
        <authorList>
            <person name="Lange A."/>
            <person name="Beier S."/>
            <person name="Steimle A."/>
            <person name="Autenrieth I.B."/>
            <person name="Huson D.H."/>
            <person name="Frick J.S."/>
        </authorList>
    </citation>
    <scope>NUCLEOTIDE SEQUENCE [LARGE SCALE GENOMIC DNA]</scope>
    <source>
        <strain evidence="6">mpk</strain>
    </source>
</reference>
<dbReference type="GO" id="GO:0017004">
    <property type="term" value="P:cytochrome complex assembly"/>
    <property type="evidence" value="ECO:0007669"/>
    <property type="project" value="UniProtKB-KW"/>
</dbReference>
<keyword evidence="4" id="KW-0676">Redox-active center</keyword>
<dbReference type="InterPro" id="IPR017937">
    <property type="entry name" value="Thioredoxin_CS"/>
</dbReference>
<dbReference type="Proteomes" id="UP000061587">
    <property type="component" value="Chromosome"/>
</dbReference>
<protein>
    <submittedName>
        <fullName evidence="5">Thiol-disulfide oxidoreductase</fullName>
    </submittedName>
</protein>
<dbReference type="PATRIC" id="fig|821.40.peg.3247"/>
<evidence type="ECO:0000256" key="1">
    <source>
        <dbReference type="ARBA" id="ARBA00004196"/>
    </source>
</evidence>
<proteinExistence type="predicted"/>
<name>A0A0P0LID5_PHOVU</name>
<dbReference type="AlphaFoldDB" id="A0A0P0LID5"/>
<dbReference type="PANTHER" id="PTHR42852">
    <property type="entry name" value="THIOL:DISULFIDE INTERCHANGE PROTEIN DSBE"/>
    <property type="match status" value="1"/>
</dbReference>
<gene>
    <name evidence="5" type="ORF">BvMPK_2697</name>
</gene>
<sequence>MKSKLVLLGLLVLTSGSLFAQNTVKISGKVQFVGADKKVSVIQNNGFERITLGETEIGPDHTYSLTVQKEKPNAVTITCCQSQSVRAWLEDEDMVINFRGIDTAKIRIKNPPYVYIQAGPKNELLNLANYANYRNYQNMIAISQAVYRSQSLDDKQKADIAKDLYNMNNEDARSYTRYLVEHYGHLTSCVALLSALDYAKDSLLIETTLTSMQTKNPGSTVAQDYRKELMDKLEKQRRMREGQTAPSFTFNNDKGEPVSLDSFKGKVVIIDFWASWCGPCRKEIPNLKKYYEEFKNNPDVAFLSVSIDAKEDDWRKAMAEEQMEWIQLLAPNSGREAMDKYQFRGIPFIVAIDKEGRIFRKHLRGEAVRAAIVDALQQSEKK</sequence>
<accession>A0A0P0LID5</accession>
<organism evidence="5 6">
    <name type="scientific">Phocaeicola vulgatus</name>
    <name type="common">Bacteroides vulgatus</name>
    <dbReference type="NCBI Taxonomy" id="821"/>
    <lineage>
        <taxon>Bacteria</taxon>
        <taxon>Pseudomonadati</taxon>
        <taxon>Bacteroidota</taxon>
        <taxon>Bacteroidia</taxon>
        <taxon>Bacteroidales</taxon>
        <taxon>Bacteroidaceae</taxon>
        <taxon>Phocaeicola</taxon>
    </lineage>
</organism>
<evidence type="ECO:0000313" key="6">
    <source>
        <dbReference type="Proteomes" id="UP000061587"/>
    </source>
</evidence>
<keyword evidence="3" id="KW-1015">Disulfide bond</keyword>
<evidence type="ECO:0000256" key="2">
    <source>
        <dbReference type="ARBA" id="ARBA00022748"/>
    </source>
</evidence>
<evidence type="ECO:0000313" key="5">
    <source>
        <dbReference type="EMBL" id="ALK85287.1"/>
    </source>
</evidence>
<dbReference type="EMBL" id="CP013020">
    <property type="protein sequence ID" value="ALK85287.1"/>
    <property type="molecule type" value="Genomic_DNA"/>
</dbReference>
<dbReference type="PROSITE" id="PS51352">
    <property type="entry name" value="THIOREDOXIN_2"/>
    <property type="match status" value="1"/>
</dbReference>
<dbReference type="InterPro" id="IPR036249">
    <property type="entry name" value="Thioredoxin-like_sf"/>
</dbReference>
<dbReference type="PROSITE" id="PS00194">
    <property type="entry name" value="THIOREDOXIN_1"/>
    <property type="match status" value="1"/>
</dbReference>
<dbReference type="GO" id="GO:0016209">
    <property type="term" value="F:antioxidant activity"/>
    <property type="evidence" value="ECO:0007669"/>
    <property type="project" value="InterPro"/>
</dbReference>
<dbReference type="GO" id="GO:0016491">
    <property type="term" value="F:oxidoreductase activity"/>
    <property type="evidence" value="ECO:0007669"/>
    <property type="project" value="InterPro"/>
</dbReference>
<reference evidence="6" key="1">
    <citation type="submission" date="2015-10" db="EMBL/GenBank/DDBJ databases">
        <title>Extensive mobilome-driven genome diversification in gut-associated Bacteroides vulgatus mpk.</title>
        <authorList>
            <person name="Beier S."/>
            <person name="Lange A."/>
            <person name="Huson D.H."/>
            <person name="Frick J.-S."/>
            <person name="Autenrieth I.B."/>
        </authorList>
    </citation>
    <scope>NUCLEOTIDE SEQUENCE [LARGE SCALE GENOMIC DNA]</scope>
    <source>
        <strain evidence="6">mpk</strain>
    </source>
</reference>
<dbReference type="RefSeq" id="WP_057099160.1">
    <property type="nucleotide sequence ID" value="NZ_CP103197.1"/>
</dbReference>